<proteinExistence type="predicted"/>
<evidence type="ECO:0000313" key="4">
    <source>
        <dbReference type="Proteomes" id="UP001423409"/>
    </source>
</evidence>
<keyword evidence="4" id="KW-1185">Reference proteome</keyword>
<sequence length="67" mass="6757">MQTTAMTLTLRRLFLTLFTATALTGLAAAHNTVPAGDPSVGPVQLTDPSVGPAQLGDPSVGPVQLGN</sequence>
<feature type="chain" id="PRO_5046336681" evidence="2">
    <location>
        <begin position="23"/>
        <end position="67"/>
    </location>
</feature>
<feature type="signal peptide" evidence="2">
    <location>
        <begin position="1"/>
        <end position="22"/>
    </location>
</feature>
<dbReference type="Proteomes" id="UP001423409">
    <property type="component" value="Unassembled WGS sequence"/>
</dbReference>
<name>A0ABP9UFW3_9DEIO</name>
<reference evidence="3 4" key="1">
    <citation type="submission" date="2024-02" db="EMBL/GenBank/DDBJ databases">
        <title>Deinococcus caeni NBRC 101312.</title>
        <authorList>
            <person name="Ichikawa N."/>
            <person name="Katano-Makiyama Y."/>
            <person name="Hidaka K."/>
        </authorList>
    </citation>
    <scope>NUCLEOTIDE SEQUENCE [LARGE SCALE GENOMIC DNA]</scope>
    <source>
        <strain evidence="3 4">NBRC 101312</strain>
    </source>
</reference>
<organism evidence="3 4">
    <name type="scientific">Deinococcus caeni</name>
    <dbReference type="NCBI Taxonomy" id="569127"/>
    <lineage>
        <taxon>Bacteria</taxon>
        <taxon>Thermotogati</taxon>
        <taxon>Deinococcota</taxon>
        <taxon>Deinococci</taxon>
        <taxon>Deinococcales</taxon>
        <taxon>Deinococcaceae</taxon>
        <taxon>Deinococcus</taxon>
    </lineage>
</organism>
<accession>A0ABP9UFW3</accession>
<evidence type="ECO:0000256" key="1">
    <source>
        <dbReference type="SAM" id="MobiDB-lite"/>
    </source>
</evidence>
<feature type="region of interest" description="Disordered" evidence="1">
    <location>
        <begin position="31"/>
        <end position="67"/>
    </location>
</feature>
<dbReference type="EMBL" id="BAABQU010000059">
    <property type="protein sequence ID" value="GAA5441596.1"/>
    <property type="molecule type" value="Genomic_DNA"/>
</dbReference>
<comment type="caution">
    <text evidence="3">The sequence shown here is derived from an EMBL/GenBank/DDBJ whole genome shotgun (WGS) entry which is preliminary data.</text>
</comment>
<keyword evidence="2" id="KW-0732">Signal</keyword>
<evidence type="ECO:0000313" key="3">
    <source>
        <dbReference type="EMBL" id="GAA5441596.1"/>
    </source>
</evidence>
<protein>
    <submittedName>
        <fullName evidence="3">Uncharacterized protein</fullName>
    </submittedName>
</protein>
<evidence type="ECO:0000256" key="2">
    <source>
        <dbReference type="SAM" id="SignalP"/>
    </source>
</evidence>
<gene>
    <name evidence="3" type="ORF">Dcae01_03134</name>
</gene>